<dbReference type="RefSeq" id="WP_380711468.1">
    <property type="nucleotide sequence ID" value="NZ_JBHUML010000002.1"/>
</dbReference>
<keyword evidence="2" id="KW-1185">Reference proteome</keyword>
<accession>A0ABW5SWQ8</accession>
<dbReference type="EMBL" id="JBHUML010000002">
    <property type="protein sequence ID" value="MFD2704181.1"/>
    <property type="molecule type" value="Genomic_DNA"/>
</dbReference>
<proteinExistence type="predicted"/>
<reference evidence="2" key="1">
    <citation type="journal article" date="2019" name="Int. J. Syst. Evol. Microbiol.">
        <title>The Global Catalogue of Microorganisms (GCM) 10K type strain sequencing project: providing services to taxonomists for standard genome sequencing and annotation.</title>
        <authorList>
            <consortium name="The Broad Institute Genomics Platform"/>
            <consortium name="The Broad Institute Genome Sequencing Center for Infectious Disease"/>
            <person name="Wu L."/>
            <person name="Ma J."/>
        </authorList>
    </citation>
    <scope>NUCLEOTIDE SEQUENCE [LARGE SCALE GENOMIC DNA]</scope>
    <source>
        <strain evidence="2">KCTC 33792</strain>
    </source>
</reference>
<comment type="caution">
    <text evidence="1">The sequence shown here is derived from an EMBL/GenBank/DDBJ whole genome shotgun (WGS) entry which is preliminary data.</text>
</comment>
<gene>
    <name evidence="1" type="ORF">ACFSUB_01775</name>
</gene>
<organism evidence="1 2">
    <name type="scientific">Salibacterium lacus</name>
    <dbReference type="NCBI Taxonomy" id="1898109"/>
    <lineage>
        <taxon>Bacteria</taxon>
        <taxon>Bacillati</taxon>
        <taxon>Bacillota</taxon>
        <taxon>Bacilli</taxon>
        <taxon>Bacillales</taxon>
        <taxon>Bacillaceae</taxon>
    </lineage>
</organism>
<evidence type="ECO:0000313" key="1">
    <source>
        <dbReference type="EMBL" id="MFD2704181.1"/>
    </source>
</evidence>
<name>A0ABW5SWQ8_9BACI</name>
<sequence>MNMEQKVEALQKEIEELTGQHPHIEVIFHDIKSEESAQKAAEIIENETGRTKERLSRGGYNWFDFENSVLDDIHYTAFFKEGYHAGKPDAPTTPVGTRAD</sequence>
<protein>
    <submittedName>
        <fullName evidence="1">Uncharacterized protein</fullName>
    </submittedName>
</protein>
<dbReference type="Proteomes" id="UP001597520">
    <property type="component" value="Unassembled WGS sequence"/>
</dbReference>
<evidence type="ECO:0000313" key="2">
    <source>
        <dbReference type="Proteomes" id="UP001597520"/>
    </source>
</evidence>